<dbReference type="Pfam" id="PF00076">
    <property type="entry name" value="RRM_1"/>
    <property type="match status" value="2"/>
</dbReference>
<feature type="domain" description="RRM" evidence="6">
    <location>
        <begin position="52"/>
        <end position="124"/>
    </location>
</feature>
<evidence type="ECO:0000256" key="1">
    <source>
        <dbReference type="ARBA" id="ARBA00004123"/>
    </source>
</evidence>
<dbReference type="PROSITE" id="PS50102">
    <property type="entry name" value="RRM"/>
    <property type="match status" value="2"/>
</dbReference>
<evidence type="ECO:0000259" key="6">
    <source>
        <dbReference type="PROSITE" id="PS50102"/>
    </source>
</evidence>
<organism evidence="7 8">
    <name type="scientific">Ricinus communis</name>
    <name type="common">Castor bean</name>
    <dbReference type="NCBI Taxonomy" id="3988"/>
    <lineage>
        <taxon>Eukaryota</taxon>
        <taxon>Viridiplantae</taxon>
        <taxon>Streptophyta</taxon>
        <taxon>Embryophyta</taxon>
        <taxon>Tracheophyta</taxon>
        <taxon>Spermatophyta</taxon>
        <taxon>Magnoliopsida</taxon>
        <taxon>eudicotyledons</taxon>
        <taxon>Gunneridae</taxon>
        <taxon>Pentapetalae</taxon>
        <taxon>rosids</taxon>
        <taxon>fabids</taxon>
        <taxon>Malpighiales</taxon>
        <taxon>Euphorbiaceae</taxon>
        <taxon>Acalyphoideae</taxon>
        <taxon>Acalypheae</taxon>
        <taxon>Ricinus</taxon>
    </lineage>
</organism>
<protein>
    <submittedName>
        <fullName evidence="7">RNA binding protein, putative</fullName>
    </submittedName>
</protein>
<dbReference type="CDD" id="cd21546">
    <property type="entry name" value="SPOC_FPA-like"/>
    <property type="match status" value="1"/>
</dbReference>
<feature type="compositionally biased region" description="Polar residues" evidence="5">
    <location>
        <begin position="760"/>
        <end position="784"/>
    </location>
</feature>
<feature type="region of interest" description="Disordered" evidence="5">
    <location>
        <begin position="701"/>
        <end position="735"/>
    </location>
</feature>
<dbReference type="FunCoup" id="B9SEZ1">
    <property type="interactions" value="1988"/>
</dbReference>
<feature type="region of interest" description="Disordered" evidence="5">
    <location>
        <begin position="621"/>
        <end position="652"/>
    </location>
</feature>
<feature type="region of interest" description="Disordered" evidence="5">
    <location>
        <begin position="760"/>
        <end position="788"/>
    </location>
</feature>
<feature type="region of interest" description="Disordered" evidence="5">
    <location>
        <begin position="30"/>
        <end position="51"/>
    </location>
</feature>
<keyword evidence="3" id="KW-0539">Nucleus</keyword>
<dbReference type="STRING" id="3988.B9SEZ1"/>
<gene>
    <name evidence="7" type="ORF">RCOM_1211420</name>
</gene>
<feature type="region of interest" description="Disordered" evidence="5">
    <location>
        <begin position="130"/>
        <end position="159"/>
    </location>
</feature>
<dbReference type="FunFam" id="3.30.70.330:FF:000744">
    <property type="entry name" value="RNA recognition motif (RRM)-containing protein"/>
    <property type="match status" value="1"/>
</dbReference>
<dbReference type="InterPro" id="IPR000504">
    <property type="entry name" value="RRM_dom"/>
</dbReference>
<feature type="region of interest" description="Disordered" evidence="5">
    <location>
        <begin position="885"/>
        <end position="908"/>
    </location>
</feature>
<dbReference type="Proteomes" id="UP000008311">
    <property type="component" value="Unassembled WGS sequence"/>
</dbReference>
<sequence>MVSFLLVTPLASRGGSRDRVRRDFVSSTSNYSRFEDSNSSSNKRSSSNPPSRHLWVGNLSHSIMENDLTDHFVRFGELDSVAFQPGRSYAFINFKNDDEAIAALKALQGFPLAGNPLRIEFAKADKSSVPSRDEDYLQRRDEQRSAMKGSPFSQRDSRLRAASPEPFYADKSKVSDKSAEPSEVLWIGFPALLKVDEMILRKAFSPFGDIEKITVFPGRSYAFVRFRNVMSACRAKETLQGKLFGNPRVHICFARNEGGSSGSGRTPLSPHFKSNGHPGASENFRQDRTFGNLTSDSRSPSLISNLDADSDVYGSKRKSMLHPSGSNTFDDWRFGEELRPPPDVYECHGSPRERGSHFDEFSLKLPQKASLYEEPWDLPEESYLFHGAKKLKTGSFLPDKELPEYPFSDLEQEKHAFPRAFSEFPQPEVFDKNYGYKPNSDRPTLPHGERTDHWKASYDNFQPVSATVLSNPGVRKRFSPEPEPSSLRLWKWEGTIAKGGTPVCHARGFPVGKALDIMLPEFLDCTARTGLDMLAKHYYQAASAWVVFFAPASDADIGYYNEFMHYLGEKQRAAVAKLDDKTTLFLVPPSDFSEKVLRVPGKLCISGVVLRLELPGPNLGPIHHPNERRDTNLLSFHGDAPPTPSGHFPSMQSLTELGRSVGDPSLLRDVATSGTPAAFSGSSHAVGRISDSYNESRHDYPIQQRNPMHGPNWSPHHPQISGNRNTPSQGYNTAIDPVSQEHHSAIPRAVQEDALAHYTSGMSSNTLSGNRQSSLQENKPSIPSSLPIAGLQPQQLAQLASSLLGQQRQPGSNPNVSMGEDIRQTNTMNPPENQVRTAQAHGFQNSRMVSDISKSQFGQPLKFQQQQHQASNVPKPVPTAVQREVQSVSSQMQNTSAQEEADGDPQKRLQATLQLAAALLQQIQQGKGT</sequence>
<feature type="compositionally biased region" description="Low complexity" evidence="5">
    <location>
        <begin position="37"/>
        <end position="51"/>
    </location>
</feature>
<feature type="compositionally biased region" description="Polar residues" evidence="5">
    <location>
        <begin position="720"/>
        <end position="732"/>
    </location>
</feature>
<comment type="subcellular location">
    <subcellularLocation>
        <location evidence="1">Nucleus</location>
    </subcellularLocation>
</comment>
<keyword evidence="2 4" id="KW-0694">RNA-binding</keyword>
<keyword evidence="8" id="KW-1185">Reference proteome</keyword>
<dbReference type="Gene3D" id="3.30.70.330">
    <property type="match status" value="2"/>
</dbReference>
<dbReference type="SMART" id="SM00360">
    <property type="entry name" value="RRM"/>
    <property type="match status" value="2"/>
</dbReference>
<dbReference type="InterPro" id="IPR012677">
    <property type="entry name" value="Nucleotide-bd_a/b_plait_sf"/>
</dbReference>
<dbReference type="GO" id="GO:0005634">
    <property type="term" value="C:nucleus"/>
    <property type="evidence" value="ECO:0007669"/>
    <property type="project" value="UniProtKB-SubCell"/>
</dbReference>
<feature type="compositionally biased region" description="Basic and acidic residues" evidence="5">
    <location>
        <begin position="130"/>
        <end position="145"/>
    </location>
</feature>
<proteinExistence type="predicted"/>
<accession>B9SEZ1</accession>
<evidence type="ECO:0000256" key="5">
    <source>
        <dbReference type="SAM" id="MobiDB-lite"/>
    </source>
</evidence>
<name>B9SEZ1_RICCO</name>
<dbReference type="GO" id="GO:0003723">
    <property type="term" value="F:RNA binding"/>
    <property type="evidence" value="ECO:0000318"/>
    <property type="project" value="GO_Central"/>
</dbReference>
<dbReference type="FunFam" id="3.30.70.330:FF:000522">
    <property type="entry name" value="RNA recognition motif (RRM)-containing protein"/>
    <property type="match status" value="1"/>
</dbReference>
<dbReference type="InterPro" id="IPR012921">
    <property type="entry name" value="SPOC_C"/>
</dbReference>
<evidence type="ECO:0000256" key="4">
    <source>
        <dbReference type="PROSITE-ProRule" id="PRU00176"/>
    </source>
</evidence>
<evidence type="ECO:0000313" key="7">
    <source>
        <dbReference type="EMBL" id="EEF37768.1"/>
    </source>
</evidence>
<dbReference type="SUPFAM" id="SSF54928">
    <property type="entry name" value="RNA-binding domain, RBD"/>
    <property type="match status" value="2"/>
</dbReference>
<dbReference type="InParanoid" id="B9SEZ1"/>
<evidence type="ECO:0000313" key="8">
    <source>
        <dbReference type="Proteomes" id="UP000008311"/>
    </source>
</evidence>
<dbReference type="EMBL" id="EQ973941">
    <property type="protein sequence ID" value="EEF37768.1"/>
    <property type="molecule type" value="Genomic_DNA"/>
</dbReference>
<dbReference type="CDD" id="cd00590">
    <property type="entry name" value="RRM_SF"/>
    <property type="match status" value="1"/>
</dbReference>
<dbReference type="PANTHER" id="PTHR23189">
    <property type="entry name" value="RNA RECOGNITION MOTIF-CONTAINING"/>
    <property type="match status" value="1"/>
</dbReference>
<dbReference type="Pfam" id="PF07744">
    <property type="entry name" value="SPOC"/>
    <property type="match status" value="1"/>
</dbReference>
<dbReference type="InterPro" id="IPR035979">
    <property type="entry name" value="RBD_domain_sf"/>
</dbReference>
<evidence type="ECO:0000256" key="2">
    <source>
        <dbReference type="ARBA" id="ARBA00022884"/>
    </source>
</evidence>
<evidence type="ECO:0000256" key="3">
    <source>
        <dbReference type="ARBA" id="ARBA00023242"/>
    </source>
</evidence>
<reference evidence="8" key="1">
    <citation type="journal article" date="2010" name="Nat. Biotechnol.">
        <title>Draft genome sequence of the oilseed species Ricinus communis.</title>
        <authorList>
            <person name="Chan A.P."/>
            <person name="Crabtree J."/>
            <person name="Zhao Q."/>
            <person name="Lorenzi H."/>
            <person name="Orvis J."/>
            <person name="Puiu D."/>
            <person name="Melake-Berhan A."/>
            <person name="Jones K.M."/>
            <person name="Redman J."/>
            <person name="Chen G."/>
            <person name="Cahoon E.B."/>
            <person name="Gedil M."/>
            <person name="Stanke M."/>
            <person name="Haas B.J."/>
            <person name="Wortman J.R."/>
            <person name="Fraser-Liggett C.M."/>
            <person name="Ravel J."/>
            <person name="Rabinowicz P.D."/>
        </authorList>
    </citation>
    <scope>NUCLEOTIDE SEQUENCE [LARGE SCALE GENOMIC DNA]</scope>
    <source>
        <strain evidence="8">cv. Hale</strain>
    </source>
</reference>
<dbReference type="eggNOG" id="KOG0118">
    <property type="taxonomic scope" value="Eukaryota"/>
</dbReference>
<feature type="compositionally biased region" description="Polar residues" evidence="5">
    <location>
        <begin position="885"/>
        <end position="898"/>
    </location>
</feature>
<dbReference type="AlphaFoldDB" id="B9SEZ1"/>
<feature type="region of interest" description="Disordered" evidence="5">
    <location>
        <begin position="258"/>
        <end position="302"/>
    </location>
</feature>
<feature type="domain" description="RRM" evidence="6">
    <location>
        <begin position="182"/>
        <end position="256"/>
    </location>
</feature>
<feature type="compositionally biased region" description="Polar residues" evidence="5">
    <location>
        <begin position="289"/>
        <end position="302"/>
    </location>
</feature>